<evidence type="ECO:0000256" key="1">
    <source>
        <dbReference type="SAM" id="SignalP"/>
    </source>
</evidence>
<keyword evidence="4" id="KW-1185">Reference proteome</keyword>
<proteinExistence type="predicted"/>
<feature type="domain" description="Lipocalin-like" evidence="2">
    <location>
        <begin position="37"/>
        <end position="132"/>
    </location>
</feature>
<evidence type="ECO:0000259" key="2">
    <source>
        <dbReference type="Pfam" id="PF13648"/>
    </source>
</evidence>
<dbReference type="InterPro" id="IPR024311">
    <property type="entry name" value="Lipocalin-like"/>
</dbReference>
<sequence length="149" mass="16151">MKKYRVIGVPVMILGSTLVLASCSKDNDPELSRKEMMVGTWSIVQVAHDNNNNGIADPSEILTVPPGSTDVNTETFNANGTGMVRIKNAAADTTIAMTWAITGDDAYLEVTVPGAPTVNNKILNMTKTDLQLENSTNPDGKDWTWLKKQ</sequence>
<dbReference type="PROSITE" id="PS51257">
    <property type="entry name" value="PROKAR_LIPOPROTEIN"/>
    <property type="match status" value="1"/>
</dbReference>
<name>A0A2P8CX92_9BACT</name>
<dbReference type="RefSeq" id="WP_106524838.1">
    <property type="nucleotide sequence ID" value="NZ_PYGD01000011.1"/>
</dbReference>
<dbReference type="AlphaFoldDB" id="A0A2P8CX92"/>
<evidence type="ECO:0000313" key="4">
    <source>
        <dbReference type="Proteomes" id="UP000240572"/>
    </source>
</evidence>
<comment type="caution">
    <text evidence="3">The sequence shown here is derived from an EMBL/GenBank/DDBJ whole genome shotgun (WGS) entry which is preliminary data.</text>
</comment>
<protein>
    <recommendedName>
        <fullName evidence="2">Lipocalin-like domain-containing protein</fullName>
    </recommendedName>
</protein>
<evidence type="ECO:0000313" key="3">
    <source>
        <dbReference type="EMBL" id="PSK89595.1"/>
    </source>
</evidence>
<organism evidence="3 4">
    <name type="scientific">Taibaiella chishuiensis</name>
    <dbReference type="NCBI Taxonomy" id="1434707"/>
    <lineage>
        <taxon>Bacteria</taxon>
        <taxon>Pseudomonadati</taxon>
        <taxon>Bacteroidota</taxon>
        <taxon>Chitinophagia</taxon>
        <taxon>Chitinophagales</taxon>
        <taxon>Chitinophagaceae</taxon>
        <taxon>Taibaiella</taxon>
    </lineage>
</organism>
<dbReference type="Pfam" id="PF13648">
    <property type="entry name" value="Lipocalin_4"/>
    <property type="match status" value="1"/>
</dbReference>
<feature type="signal peptide" evidence="1">
    <location>
        <begin position="1"/>
        <end position="21"/>
    </location>
</feature>
<accession>A0A2P8CX92</accession>
<dbReference type="EMBL" id="PYGD01000011">
    <property type="protein sequence ID" value="PSK89595.1"/>
    <property type="molecule type" value="Genomic_DNA"/>
</dbReference>
<reference evidence="3 4" key="1">
    <citation type="submission" date="2018-03" db="EMBL/GenBank/DDBJ databases">
        <title>Genomic Encyclopedia of Type Strains, Phase III (KMG-III): the genomes of soil and plant-associated and newly described type strains.</title>
        <authorList>
            <person name="Whitman W."/>
        </authorList>
    </citation>
    <scope>NUCLEOTIDE SEQUENCE [LARGE SCALE GENOMIC DNA]</scope>
    <source>
        <strain evidence="3 4">CGMCC 1.12700</strain>
    </source>
</reference>
<feature type="chain" id="PRO_5015175510" description="Lipocalin-like domain-containing protein" evidence="1">
    <location>
        <begin position="22"/>
        <end position="149"/>
    </location>
</feature>
<keyword evidence="1" id="KW-0732">Signal</keyword>
<dbReference type="Proteomes" id="UP000240572">
    <property type="component" value="Unassembled WGS sequence"/>
</dbReference>
<gene>
    <name evidence="3" type="ORF">B0I18_111153</name>
</gene>